<feature type="transmembrane region" description="Helical" evidence="1">
    <location>
        <begin position="265"/>
        <end position="285"/>
    </location>
</feature>
<dbReference type="InterPro" id="IPR001036">
    <property type="entry name" value="Acrflvin-R"/>
</dbReference>
<dbReference type="SUPFAM" id="SSF82866">
    <property type="entry name" value="Multidrug efflux transporter AcrB transmembrane domain"/>
    <property type="match status" value="1"/>
</dbReference>
<dbReference type="Gene3D" id="3.30.70.1440">
    <property type="entry name" value="Multidrug efflux transporter AcrB pore domain"/>
    <property type="match status" value="1"/>
</dbReference>
<dbReference type="EMBL" id="DRCV01000224">
    <property type="protein sequence ID" value="HDK38369.1"/>
    <property type="molecule type" value="Genomic_DNA"/>
</dbReference>
<feature type="transmembrane region" description="Helical" evidence="1">
    <location>
        <begin position="220"/>
        <end position="244"/>
    </location>
</feature>
<sequence length="342" mass="37777">GMDGVTGIEDDMPYGHQQLIYGLTPMGRAQGLTEVEVASQLGDAFTGNLSQIFIDGRDELEVRVMLPDEQRHHLSTLDSMSLRLPDGGQIPMTSALQLKERQGFEILRHYDGQLSATVFADVDTSRNNANAIRAQLKQDLFAQVFRQWGVQMSYTGKAEDQKKTMADMKKGALFALAMIYIVLAWVFGSYGWPLVVMSIIPFGIVGAVVGHWVMDIELTILSMFGIFGLSGIVVNDSIILVVFYKQLREKGMAVNKAIAEAACQRLRAVLLTSLTTIAGLTPLLFETSLQAQFLIPMAVSISFGLAFATFLVLLLVPSLLTLHEEFVQKRQARKNEELFNPA</sequence>
<feature type="transmembrane region" description="Helical" evidence="1">
    <location>
        <begin position="171"/>
        <end position="187"/>
    </location>
</feature>
<evidence type="ECO:0000256" key="1">
    <source>
        <dbReference type="SAM" id="Phobius"/>
    </source>
</evidence>
<dbReference type="InterPro" id="IPR027463">
    <property type="entry name" value="AcrB_DN_DC_subdom"/>
</dbReference>
<dbReference type="PRINTS" id="PR00702">
    <property type="entry name" value="ACRIFLAVINRP"/>
</dbReference>
<keyword evidence="1" id="KW-0812">Transmembrane</keyword>
<accession>A0A831KDF4</accession>
<proteinExistence type="predicted"/>
<dbReference type="Gene3D" id="1.20.1640.10">
    <property type="entry name" value="Multidrug efflux transporter AcrB transmembrane domain"/>
    <property type="match status" value="1"/>
</dbReference>
<reference evidence="2" key="1">
    <citation type="journal article" date="2020" name="mSystems">
        <title>Genome- and Community-Level Interaction Insights into Carbon Utilization and Element Cycling Functions of Hydrothermarchaeota in Hydrothermal Sediment.</title>
        <authorList>
            <person name="Zhou Z."/>
            <person name="Liu Y."/>
            <person name="Xu W."/>
            <person name="Pan J."/>
            <person name="Luo Z.H."/>
            <person name="Li M."/>
        </authorList>
    </citation>
    <scope>NUCLEOTIDE SEQUENCE [LARGE SCALE GENOMIC DNA]</scope>
    <source>
        <strain evidence="2">HyVt-26</strain>
    </source>
</reference>
<dbReference type="Proteomes" id="UP000885822">
    <property type="component" value="Unassembled WGS sequence"/>
</dbReference>
<keyword evidence="1" id="KW-1133">Transmembrane helix</keyword>
<keyword evidence="1" id="KW-0472">Membrane</keyword>
<protein>
    <submittedName>
        <fullName evidence="2">Efflux RND transporter permease subunit</fullName>
    </submittedName>
</protein>
<dbReference type="PANTHER" id="PTHR32063:SF33">
    <property type="entry name" value="RND SUPERFAMILY EFFLUX PUMP PERMEASE COMPONENT"/>
    <property type="match status" value="1"/>
</dbReference>
<dbReference type="SUPFAM" id="SSF82714">
    <property type="entry name" value="Multidrug efflux transporter AcrB TolC docking domain, DN and DC subdomains"/>
    <property type="match status" value="1"/>
</dbReference>
<dbReference type="Pfam" id="PF00873">
    <property type="entry name" value="ACR_tran"/>
    <property type="match status" value="1"/>
</dbReference>
<dbReference type="AlphaFoldDB" id="A0A831KDF4"/>
<dbReference type="GO" id="GO:0005886">
    <property type="term" value="C:plasma membrane"/>
    <property type="evidence" value="ECO:0007669"/>
    <property type="project" value="TreeGrafter"/>
</dbReference>
<feature type="non-terminal residue" evidence="2">
    <location>
        <position position="1"/>
    </location>
</feature>
<dbReference type="PANTHER" id="PTHR32063">
    <property type="match status" value="1"/>
</dbReference>
<name>A0A831KDF4_9GAMM</name>
<dbReference type="GO" id="GO:0042910">
    <property type="term" value="F:xenobiotic transmembrane transporter activity"/>
    <property type="evidence" value="ECO:0007669"/>
    <property type="project" value="TreeGrafter"/>
</dbReference>
<organism evidence="2">
    <name type="scientific">Thiolapillus brandeum</name>
    <dbReference type="NCBI Taxonomy" id="1076588"/>
    <lineage>
        <taxon>Bacteria</taxon>
        <taxon>Pseudomonadati</taxon>
        <taxon>Pseudomonadota</taxon>
        <taxon>Gammaproteobacteria</taxon>
        <taxon>Chromatiales</taxon>
        <taxon>Sedimenticolaceae</taxon>
        <taxon>Thiolapillus</taxon>
    </lineage>
</organism>
<feature type="transmembrane region" description="Helical" evidence="1">
    <location>
        <begin position="194"/>
        <end position="214"/>
    </location>
</feature>
<dbReference type="Gene3D" id="3.30.2090.10">
    <property type="entry name" value="Multidrug efflux transporter AcrB TolC docking domain, DN and DC subdomains"/>
    <property type="match status" value="1"/>
</dbReference>
<gene>
    <name evidence="2" type="ORF">ENG92_05080</name>
</gene>
<evidence type="ECO:0000313" key="2">
    <source>
        <dbReference type="EMBL" id="HDK38369.1"/>
    </source>
</evidence>
<comment type="caution">
    <text evidence="2">The sequence shown here is derived from an EMBL/GenBank/DDBJ whole genome shotgun (WGS) entry which is preliminary data.</text>
</comment>
<feature type="transmembrane region" description="Helical" evidence="1">
    <location>
        <begin position="297"/>
        <end position="320"/>
    </location>
</feature>